<dbReference type="EMBL" id="CAFBLK010000038">
    <property type="protein sequence ID" value="CAB4859503.1"/>
    <property type="molecule type" value="Genomic_DNA"/>
</dbReference>
<proteinExistence type="predicted"/>
<name>A0A6J7CX30_9ZZZZ</name>
<organism evidence="1">
    <name type="scientific">freshwater metagenome</name>
    <dbReference type="NCBI Taxonomy" id="449393"/>
    <lineage>
        <taxon>unclassified sequences</taxon>
        <taxon>metagenomes</taxon>
        <taxon>ecological metagenomes</taxon>
    </lineage>
</organism>
<protein>
    <submittedName>
        <fullName evidence="1">Unannotated protein</fullName>
    </submittedName>
</protein>
<accession>A0A6J7CX30</accession>
<evidence type="ECO:0000313" key="1">
    <source>
        <dbReference type="EMBL" id="CAB4859503.1"/>
    </source>
</evidence>
<sequence>MLCVVVKQPLLKTREPKEIILFFNSLYRDAVVGAVAVVQVILNVIGLAGDTVEPLITI</sequence>
<dbReference type="AlphaFoldDB" id="A0A6J7CX30"/>
<reference evidence="1" key="1">
    <citation type="submission" date="2020-05" db="EMBL/GenBank/DDBJ databases">
        <authorList>
            <person name="Chiriac C."/>
            <person name="Salcher M."/>
            <person name="Ghai R."/>
            <person name="Kavagutti S V."/>
        </authorList>
    </citation>
    <scope>NUCLEOTIDE SEQUENCE</scope>
</reference>
<gene>
    <name evidence="1" type="ORF">UFOPK3317_00327</name>
</gene>